<dbReference type="GO" id="GO:0015074">
    <property type="term" value="P:DNA integration"/>
    <property type="evidence" value="ECO:0007669"/>
    <property type="project" value="InterPro"/>
</dbReference>
<comment type="caution">
    <text evidence="3">The sequence shown here is derived from an EMBL/GenBank/DDBJ whole genome shotgun (WGS) entry which is preliminary data.</text>
</comment>
<accession>A0A9X6JHM8</accession>
<evidence type="ECO:0000256" key="1">
    <source>
        <dbReference type="ARBA" id="ARBA00002286"/>
    </source>
</evidence>
<dbReference type="Gene3D" id="3.30.420.10">
    <property type="entry name" value="Ribonuclease H-like superfamily/Ribonuclease H"/>
    <property type="match status" value="1"/>
</dbReference>
<protein>
    <recommendedName>
        <fullName evidence="2">Integrase catalytic domain-containing protein</fullName>
    </recommendedName>
</protein>
<sequence length="885" mass="103536">MLQEIEFIKWCKDNGMSDLAQELINQIRMSPPSRKVKSGRGNVPGRYPSRKMGVTIQYESHRIELNAIYKMEYDLSVLEYYDQPNTVFLEYMSKNNRKVTVNSTPDFFVIRENEAGWEEWKTEEELLKLSQQSPNRYVRELEGNWRCPPGEKFAERFGLKFYLRSSKEINWNFSRNIQVLEDYINASEWTELDEQKIGLMRDIVSSKYGITIEEILESYYTLTIDDIYSIIARKYVYFDLNKYVLVEHHQAPLFLNQKLAQIYEMSFAENTDKEEAYTVAPNLLQQGTKLVWDGKIYNVIHVGNNIISLVDEKDNLVNISQKNLKILDKEGAIQFLNQNNNIDDQQEYRQALLEGVSPNALEEAYSRYRLLKEHSEEGENNEYSNRTIRRWKKAFEEAERLYGNGFLGLLPKKQQRGNRMPKIDTVVQDLMKEVIEKYYHNIKQLSVKAVYSLLIEECREKGLSIPSYVTFTKYVNGYSSYEVVKSRKGKRAAYSKEFWYLEGYTPKHGDRPFEIAHIDHTELDIELVLMHGKEKVTRRPYLTLLIDAYCRKILAHYITFDSPSYRSIMMVLRECVRRNGRLPNNLVVDGGKEFHSLYFDVLCAQYNINKKERPPAKARFGSVIERLFGVTNSLFIHNLQGNTQLTKEVRVVTKSTNPKNSAIWTLEKLNALFYEWIDYYENTIHAGLGTTPKNQFDIGIAIGGKREMNLISYDQNFILSTLPSTPRGKGLVQPGRGVVFNNVWYWNEEFKNPKIEKEKIDLKYDPFNVGILYAYVNKKWVKCISEYYYLLEGKTHKQLQIITEEIRYKLGIKGRISLKQIATFIPTIESHEKVIKQAIIEQENQKSRGTFGEVLSADDMKVQKSLSEFREIDIDDIPSFKIIES</sequence>
<dbReference type="EMBL" id="NFEH01000133">
    <property type="protein sequence ID" value="OTZ65741.1"/>
    <property type="molecule type" value="Genomic_DNA"/>
</dbReference>
<dbReference type="GO" id="GO:0003676">
    <property type="term" value="F:nucleic acid binding"/>
    <property type="evidence" value="ECO:0007669"/>
    <property type="project" value="InterPro"/>
</dbReference>
<evidence type="ECO:0000313" key="3">
    <source>
        <dbReference type="EMBL" id="OTZ65741.1"/>
    </source>
</evidence>
<dbReference type="RefSeq" id="WP_086392871.1">
    <property type="nucleotide sequence ID" value="NZ_NFEH01000133.1"/>
</dbReference>
<dbReference type="InterPro" id="IPR036397">
    <property type="entry name" value="RNaseH_sf"/>
</dbReference>
<dbReference type="PROSITE" id="PS50994">
    <property type="entry name" value="INTEGRASE"/>
    <property type="match status" value="1"/>
</dbReference>
<dbReference type="InterPro" id="IPR001584">
    <property type="entry name" value="Integrase_cat-core"/>
</dbReference>
<name>A0A9X6JHM8_BACUK</name>
<evidence type="ECO:0000313" key="4">
    <source>
        <dbReference type="Proteomes" id="UP000195087"/>
    </source>
</evidence>
<dbReference type="InterPro" id="IPR012337">
    <property type="entry name" value="RNaseH-like_sf"/>
</dbReference>
<evidence type="ECO:0000259" key="2">
    <source>
        <dbReference type="PROSITE" id="PS50994"/>
    </source>
</evidence>
<dbReference type="AlphaFoldDB" id="A0A9X6JHM8"/>
<dbReference type="SUPFAM" id="SSF53098">
    <property type="entry name" value="Ribonuclease H-like"/>
    <property type="match status" value="1"/>
</dbReference>
<proteinExistence type="predicted"/>
<comment type="function">
    <text evidence="1">Involved in the transposition of the insertion sequence.</text>
</comment>
<organism evidence="3 4">
    <name type="scientific">Bacillus thuringiensis serovar kumamotoensis</name>
    <dbReference type="NCBI Taxonomy" id="132267"/>
    <lineage>
        <taxon>Bacteria</taxon>
        <taxon>Bacillati</taxon>
        <taxon>Bacillota</taxon>
        <taxon>Bacilli</taxon>
        <taxon>Bacillales</taxon>
        <taxon>Bacillaceae</taxon>
        <taxon>Bacillus</taxon>
        <taxon>Bacillus cereus group</taxon>
    </lineage>
</organism>
<gene>
    <name evidence="3" type="ORF">BK769_34150</name>
</gene>
<feature type="domain" description="Integrase catalytic" evidence="2">
    <location>
        <begin position="508"/>
        <end position="700"/>
    </location>
</feature>
<dbReference type="Proteomes" id="UP000195087">
    <property type="component" value="Unassembled WGS sequence"/>
</dbReference>
<reference evidence="3 4" key="1">
    <citation type="submission" date="2016-10" db="EMBL/GenBank/DDBJ databases">
        <title>Comparative genomics of Bacillus thuringiensis reveals a path to pathogens against multiple invertebrate hosts.</title>
        <authorList>
            <person name="Zheng J."/>
            <person name="Gao Q."/>
            <person name="Liu H."/>
            <person name="Peng D."/>
            <person name="Ruan L."/>
            <person name="Sun M."/>
        </authorList>
    </citation>
    <scope>NUCLEOTIDE SEQUENCE [LARGE SCALE GENOMIC DNA]</scope>
    <source>
        <strain evidence="3">BGSC 4W1</strain>
    </source>
</reference>